<protein>
    <submittedName>
        <fullName evidence="1">Uncharacterized protein</fullName>
    </submittedName>
</protein>
<gene>
    <name evidence="1" type="ORF">K2173_027406</name>
</gene>
<dbReference type="Proteomes" id="UP001159364">
    <property type="component" value="Linkage Group LG02"/>
</dbReference>
<evidence type="ECO:0000313" key="2">
    <source>
        <dbReference type="Proteomes" id="UP001159364"/>
    </source>
</evidence>
<organism evidence="1 2">
    <name type="scientific">Erythroxylum novogranatense</name>
    <dbReference type="NCBI Taxonomy" id="1862640"/>
    <lineage>
        <taxon>Eukaryota</taxon>
        <taxon>Viridiplantae</taxon>
        <taxon>Streptophyta</taxon>
        <taxon>Embryophyta</taxon>
        <taxon>Tracheophyta</taxon>
        <taxon>Spermatophyta</taxon>
        <taxon>Magnoliopsida</taxon>
        <taxon>eudicotyledons</taxon>
        <taxon>Gunneridae</taxon>
        <taxon>Pentapetalae</taxon>
        <taxon>rosids</taxon>
        <taxon>fabids</taxon>
        <taxon>Malpighiales</taxon>
        <taxon>Erythroxylaceae</taxon>
        <taxon>Erythroxylum</taxon>
    </lineage>
</organism>
<dbReference type="EMBL" id="JAIWQS010000002">
    <property type="protein sequence ID" value="KAJ8772229.1"/>
    <property type="molecule type" value="Genomic_DNA"/>
</dbReference>
<comment type="caution">
    <text evidence="1">The sequence shown here is derived from an EMBL/GenBank/DDBJ whole genome shotgun (WGS) entry which is preliminary data.</text>
</comment>
<name>A0AAV8U271_9ROSI</name>
<evidence type="ECO:0000313" key="1">
    <source>
        <dbReference type="EMBL" id="KAJ8772229.1"/>
    </source>
</evidence>
<dbReference type="AlphaFoldDB" id="A0AAV8U271"/>
<dbReference type="PANTHER" id="PTHR33735">
    <property type="entry name" value="EXPRESSED PROTEIN"/>
    <property type="match status" value="1"/>
</dbReference>
<reference evidence="1 2" key="1">
    <citation type="submission" date="2021-09" db="EMBL/GenBank/DDBJ databases">
        <title>Genomic insights and catalytic innovation underlie evolution of tropane alkaloids biosynthesis.</title>
        <authorList>
            <person name="Wang Y.-J."/>
            <person name="Tian T."/>
            <person name="Huang J.-P."/>
            <person name="Huang S.-X."/>
        </authorList>
    </citation>
    <scope>NUCLEOTIDE SEQUENCE [LARGE SCALE GENOMIC DNA]</scope>
    <source>
        <strain evidence="1">KIB-2018</strain>
        <tissue evidence="1">Leaf</tissue>
    </source>
</reference>
<dbReference type="PANTHER" id="PTHR33735:SF14">
    <property type="entry name" value="PHAGE CAPSID SCAFFOLDING PROTEIN (GPO) SERINE PEPTIDASE"/>
    <property type="match status" value="1"/>
</dbReference>
<accession>A0AAV8U271</accession>
<proteinExistence type="predicted"/>
<sequence>MVEVTTMSKTVSPVPNHVTNRCVRICQRYEAASPNWFPLATSLPIRKFQLAGNQMLQTYTSNLELRHSNKKRDMGVYGVIESGSTIISDPSPGSWNFWILGIIVTVILPFTKSKWGPLLKIKEKFDSSLQTAEQVTEVVEEVAEEVEKVAEEVADKLPAEGAFKEAVLFVEVVAKETVKDAKLADDVLERVEKMEKEVVSAVESDIDKASWIAKEAKA</sequence>
<keyword evidence="2" id="KW-1185">Reference proteome</keyword>